<dbReference type="PROSITE" id="PS51892">
    <property type="entry name" value="SUBTILASE"/>
    <property type="match status" value="1"/>
</dbReference>
<evidence type="ECO:0000256" key="1">
    <source>
        <dbReference type="ARBA" id="ARBA00011073"/>
    </source>
</evidence>
<dbReference type="InterPro" id="IPR015500">
    <property type="entry name" value="Peptidase_S8_subtilisin-rel"/>
</dbReference>
<dbReference type="EMBL" id="DQWE01000166">
    <property type="protein sequence ID" value="HDI82835.1"/>
    <property type="molecule type" value="Genomic_DNA"/>
</dbReference>
<accession>A0A7C0VC44</accession>
<dbReference type="GO" id="GO:0004252">
    <property type="term" value="F:serine-type endopeptidase activity"/>
    <property type="evidence" value="ECO:0007669"/>
    <property type="project" value="UniProtKB-UniRule"/>
</dbReference>
<dbReference type="SUPFAM" id="SSF52743">
    <property type="entry name" value="Subtilisin-like"/>
    <property type="match status" value="1"/>
</dbReference>
<dbReference type="Gene3D" id="3.40.50.200">
    <property type="entry name" value="Peptidase S8/S53 domain"/>
    <property type="match status" value="2"/>
</dbReference>
<dbReference type="InterPro" id="IPR036852">
    <property type="entry name" value="Peptidase_S8/S53_dom_sf"/>
</dbReference>
<dbReference type="GO" id="GO:0006508">
    <property type="term" value="P:proteolysis"/>
    <property type="evidence" value="ECO:0007669"/>
    <property type="project" value="UniProtKB-KW"/>
</dbReference>
<proteinExistence type="inferred from homology"/>
<sequence>MLVFILIGMYIDPLLTLKGEPWRVLIELSDSLYLDSLAAMGIDVETESGRFATATITGDDLNELKGKDYIVRLEMAKPVEFFNDKGKEAINLTPVISIHGGAKDVVVGIIDQGIDLSHPGFLNNGRSIFSGLWDQTVNSSNPPPWFDYGRWYSHEDISQNLPDLDETGHGTAISGTICGRDSVYGGILRDGNFYFVKIIPDEMGVIDGLSFLISVAESLNLPLIVNMSLGHRFGPHDGQTLFERFLSDITINSTINVYPVASAGNYGGSFVHSGGLTTFGDSSFLSIDSTSLILVNLSSEDSITCISLYYPEGSSQNIRLSLNNSYFSDWFRDTLLFIKSGLPSQIDSILFYSGNYNQCYHQVFVVLFKKPGGFNNYFGINLFGDIGTRVDAWVTYGKSRFINASGIYKRIIPPEDRYQIGPPGSSPNVITAGAFTSRTGWNTITGEWVEKGGEIYEPAIWTSRGRIGGFVKPDFLLPGRYIVSFYSGDESVSPDLVVGSGLYSSYGTSYSCAFLTGVIAILLSLDREKDVIQALKVSSTMFNSPDSISGYGIPDVEAAAGIVSFGIALVDFGVEVKRDQRVKVYWRQGSVENEGEWILYRDSLVVFRTNVVQGQKDFRYEDAPGAGRYSYKLYLLLNGIMELKAKEEVDVYAEDLKIVNNLDHILFLPSSEKATVRIYNLIGEKVGEILIGEVPKTFYPPCSGIYFVRYRSTIKKVLLVK</sequence>
<organism evidence="7">
    <name type="scientific">candidate division WOR-3 bacterium</name>
    <dbReference type="NCBI Taxonomy" id="2052148"/>
    <lineage>
        <taxon>Bacteria</taxon>
        <taxon>Bacteria division WOR-3</taxon>
    </lineage>
</organism>
<dbReference type="Pfam" id="PF00082">
    <property type="entry name" value="Peptidase_S8"/>
    <property type="match status" value="2"/>
</dbReference>
<evidence type="ECO:0000256" key="4">
    <source>
        <dbReference type="ARBA" id="ARBA00022825"/>
    </source>
</evidence>
<keyword evidence="2 5" id="KW-0645">Protease</keyword>
<feature type="active site" description="Charge relay system" evidence="5">
    <location>
        <position position="509"/>
    </location>
</feature>
<dbReference type="Proteomes" id="UP000885847">
    <property type="component" value="Unassembled WGS sequence"/>
</dbReference>
<feature type="active site" description="Charge relay system" evidence="5">
    <location>
        <position position="111"/>
    </location>
</feature>
<gene>
    <name evidence="7" type="ORF">ENF18_03470</name>
</gene>
<reference evidence="7" key="1">
    <citation type="journal article" date="2020" name="mSystems">
        <title>Genome- and Community-Level Interaction Insights into Carbon Utilization and Element Cycling Functions of Hydrothermarchaeota in Hydrothermal Sediment.</title>
        <authorList>
            <person name="Zhou Z."/>
            <person name="Liu Y."/>
            <person name="Xu W."/>
            <person name="Pan J."/>
            <person name="Luo Z.H."/>
            <person name="Li M."/>
        </authorList>
    </citation>
    <scope>NUCLEOTIDE SEQUENCE [LARGE SCALE GENOMIC DNA]</scope>
    <source>
        <strain evidence="7">HyVt-102</strain>
    </source>
</reference>
<feature type="domain" description="Peptidase S8/S53" evidence="6">
    <location>
        <begin position="416"/>
        <end position="537"/>
    </location>
</feature>
<dbReference type="InterPro" id="IPR000209">
    <property type="entry name" value="Peptidase_S8/S53_dom"/>
</dbReference>
<keyword evidence="3 5" id="KW-0378">Hydrolase</keyword>
<evidence type="ECO:0000256" key="2">
    <source>
        <dbReference type="ARBA" id="ARBA00022670"/>
    </source>
</evidence>
<dbReference type="PANTHER" id="PTHR43806">
    <property type="entry name" value="PEPTIDASE S8"/>
    <property type="match status" value="1"/>
</dbReference>
<dbReference type="AlphaFoldDB" id="A0A7C0VC44"/>
<evidence type="ECO:0000256" key="5">
    <source>
        <dbReference type="PROSITE-ProRule" id="PRU01240"/>
    </source>
</evidence>
<feature type="active site" description="Charge relay system" evidence="5">
    <location>
        <position position="169"/>
    </location>
</feature>
<dbReference type="InterPro" id="IPR050131">
    <property type="entry name" value="Peptidase_S8_subtilisin-like"/>
</dbReference>
<evidence type="ECO:0000313" key="7">
    <source>
        <dbReference type="EMBL" id="HDI82835.1"/>
    </source>
</evidence>
<comment type="caution">
    <text evidence="7">The sequence shown here is derived from an EMBL/GenBank/DDBJ whole genome shotgun (WGS) entry which is preliminary data.</text>
</comment>
<comment type="similarity">
    <text evidence="1 5">Belongs to the peptidase S8 family.</text>
</comment>
<name>A0A7C0VC44_UNCW3</name>
<dbReference type="PRINTS" id="PR00723">
    <property type="entry name" value="SUBTILISIN"/>
</dbReference>
<dbReference type="PANTHER" id="PTHR43806:SF11">
    <property type="entry name" value="CEREVISIN-RELATED"/>
    <property type="match status" value="1"/>
</dbReference>
<keyword evidence="4 5" id="KW-0720">Serine protease</keyword>
<evidence type="ECO:0000259" key="6">
    <source>
        <dbReference type="Pfam" id="PF00082"/>
    </source>
</evidence>
<feature type="domain" description="Peptidase S8/S53" evidence="6">
    <location>
        <begin position="103"/>
        <end position="271"/>
    </location>
</feature>
<evidence type="ECO:0000256" key="3">
    <source>
        <dbReference type="ARBA" id="ARBA00022801"/>
    </source>
</evidence>
<protein>
    <recommendedName>
        <fullName evidence="6">Peptidase S8/S53 domain-containing protein</fullName>
    </recommendedName>
</protein>